<dbReference type="Pfam" id="PF01036">
    <property type="entry name" value="Bac_rhodopsin"/>
    <property type="match status" value="1"/>
</dbReference>
<feature type="transmembrane region" description="Helical" evidence="6">
    <location>
        <begin position="140"/>
        <end position="160"/>
    </location>
</feature>
<reference evidence="7" key="1">
    <citation type="journal article" date="2020" name="Nature">
        <title>Giant virus diversity and host interactions through global metagenomics.</title>
        <authorList>
            <person name="Schulz F."/>
            <person name="Roux S."/>
            <person name="Paez-Espino D."/>
            <person name="Jungbluth S."/>
            <person name="Walsh D.A."/>
            <person name="Denef V.J."/>
            <person name="McMahon K.D."/>
            <person name="Konstantinidis K.T."/>
            <person name="Eloe-Fadrosh E.A."/>
            <person name="Kyrpides N.C."/>
            <person name="Woyke T."/>
        </authorList>
    </citation>
    <scope>NUCLEOTIDE SEQUENCE</scope>
    <source>
        <strain evidence="7">GVMAG-M-3300010158-55</strain>
    </source>
</reference>
<dbReference type="GO" id="GO:0016020">
    <property type="term" value="C:membrane"/>
    <property type="evidence" value="ECO:0007669"/>
    <property type="project" value="UniProtKB-SubCell"/>
</dbReference>
<evidence type="ECO:0000256" key="2">
    <source>
        <dbReference type="ARBA" id="ARBA00008130"/>
    </source>
</evidence>
<feature type="transmembrane region" description="Helical" evidence="6">
    <location>
        <begin position="40"/>
        <end position="61"/>
    </location>
</feature>
<evidence type="ECO:0000256" key="3">
    <source>
        <dbReference type="ARBA" id="ARBA00022692"/>
    </source>
</evidence>
<keyword evidence="5 6" id="KW-0472">Membrane</keyword>
<evidence type="ECO:0000313" key="7">
    <source>
        <dbReference type="EMBL" id="QHS88590.1"/>
    </source>
</evidence>
<dbReference type="SUPFAM" id="SSF81321">
    <property type="entry name" value="Family A G protein-coupled receptor-like"/>
    <property type="match status" value="1"/>
</dbReference>
<accession>A0A6C0B967</accession>
<dbReference type="SMART" id="SM01021">
    <property type="entry name" value="Bac_rhodopsin"/>
    <property type="match status" value="1"/>
</dbReference>
<evidence type="ECO:0000256" key="1">
    <source>
        <dbReference type="ARBA" id="ARBA00004141"/>
    </source>
</evidence>
<evidence type="ECO:0000256" key="4">
    <source>
        <dbReference type="ARBA" id="ARBA00022989"/>
    </source>
</evidence>
<feature type="transmembrane region" description="Helical" evidence="6">
    <location>
        <begin position="166"/>
        <end position="185"/>
    </location>
</feature>
<feature type="transmembrane region" description="Helical" evidence="6">
    <location>
        <begin position="197"/>
        <end position="217"/>
    </location>
</feature>
<feature type="transmembrane region" description="Helical" evidence="6">
    <location>
        <begin position="73"/>
        <end position="93"/>
    </location>
</feature>
<comment type="similarity">
    <text evidence="2">Belongs to the archaeal/bacterial/fungal opsin family.</text>
</comment>
<evidence type="ECO:0000256" key="6">
    <source>
        <dbReference type="SAM" id="Phobius"/>
    </source>
</evidence>
<name>A0A6C0B967_9ZZZZ</name>
<dbReference type="AlphaFoldDB" id="A0A6C0B967"/>
<sequence>MVKLYTSLVASIVVQLVTGVIEIFSLFINVPPKLLLLKQMMLLEVVVQMIEGSFYLYWFFHFTKIVNITPSRYADWVITTPTMLINLICYLIFLQNTNTTFLEIWNQEWKTIVPILCLNWLMLLFGYLGEIALLPIKLSVSLGFIPFLIYFYMIYIYYAQNVDTQLFYYFFIFWSLYGIAAMLPYKIKNNGYNILDLFAKNFFGIYLSYLLITNGNFF</sequence>
<keyword evidence="3 6" id="KW-0812">Transmembrane</keyword>
<protein>
    <submittedName>
        <fullName evidence="7">Uncharacterized protein</fullName>
    </submittedName>
</protein>
<dbReference type="Gene3D" id="1.20.1070.10">
    <property type="entry name" value="Rhodopsin 7-helix transmembrane proteins"/>
    <property type="match status" value="1"/>
</dbReference>
<dbReference type="InterPro" id="IPR001425">
    <property type="entry name" value="Arc/bac/fun_rhodopsins"/>
</dbReference>
<dbReference type="EMBL" id="MN739100">
    <property type="protein sequence ID" value="QHS88590.1"/>
    <property type="molecule type" value="Genomic_DNA"/>
</dbReference>
<dbReference type="PRINTS" id="PR00251">
    <property type="entry name" value="BACTRLOPSIN"/>
</dbReference>
<feature type="transmembrane region" description="Helical" evidence="6">
    <location>
        <begin position="7"/>
        <end position="28"/>
    </location>
</feature>
<evidence type="ECO:0000256" key="5">
    <source>
        <dbReference type="ARBA" id="ARBA00023136"/>
    </source>
</evidence>
<proteinExistence type="inferred from homology"/>
<feature type="transmembrane region" description="Helical" evidence="6">
    <location>
        <begin position="113"/>
        <end position="133"/>
    </location>
</feature>
<keyword evidence="4 6" id="KW-1133">Transmembrane helix</keyword>
<organism evidence="7">
    <name type="scientific">viral metagenome</name>
    <dbReference type="NCBI Taxonomy" id="1070528"/>
    <lineage>
        <taxon>unclassified sequences</taxon>
        <taxon>metagenomes</taxon>
        <taxon>organismal metagenomes</taxon>
    </lineage>
</organism>
<comment type="subcellular location">
    <subcellularLocation>
        <location evidence="1">Membrane</location>
        <topology evidence="1">Multi-pass membrane protein</topology>
    </subcellularLocation>
</comment>